<gene>
    <name evidence="1" type="ORF">JHL16_18055</name>
</gene>
<accession>A0ACC5R6Q8</accession>
<reference evidence="1" key="1">
    <citation type="submission" date="2021-01" db="EMBL/GenBank/DDBJ databases">
        <authorList>
            <person name="Sun Q."/>
        </authorList>
    </citation>
    <scope>NUCLEOTIDE SEQUENCE</scope>
    <source>
        <strain evidence="1">YIM B02566</strain>
    </source>
</reference>
<keyword evidence="2" id="KW-1185">Reference proteome</keyword>
<dbReference type="EMBL" id="JAENHL010000007">
    <property type="protein sequence ID" value="MBK1868262.1"/>
    <property type="molecule type" value="Genomic_DNA"/>
</dbReference>
<evidence type="ECO:0000313" key="2">
    <source>
        <dbReference type="Proteomes" id="UP000616151"/>
    </source>
</evidence>
<sequence>MAPLTERKLITRREANHFGFPAAANAKVQEGSLVVLDATWAKAGATAQNLVAVGIATEFVDNTGGGNGAKMIPVEKGTFLFANAGGVTRAHIGGQAFIVDDQTVAHDNGTNTRSGFGRIEDVDSAGVWVKIL</sequence>
<comment type="caution">
    <text evidence="1">The sequence shown here is derived from an EMBL/GenBank/DDBJ whole genome shotgun (WGS) entry which is preliminary data.</text>
</comment>
<protein>
    <submittedName>
        <fullName evidence="1">Uncharacterized protein</fullName>
    </submittedName>
</protein>
<name>A0ACC5R6Q8_9HYPH</name>
<organism evidence="1 2">
    <name type="scientific">Taklimakanibacter albus</name>
    <dbReference type="NCBI Taxonomy" id="2800327"/>
    <lineage>
        <taxon>Bacteria</taxon>
        <taxon>Pseudomonadati</taxon>
        <taxon>Pseudomonadota</taxon>
        <taxon>Alphaproteobacteria</taxon>
        <taxon>Hyphomicrobiales</taxon>
        <taxon>Aestuariivirgaceae</taxon>
        <taxon>Taklimakanibacter</taxon>
    </lineage>
</organism>
<dbReference type="Proteomes" id="UP000616151">
    <property type="component" value="Unassembled WGS sequence"/>
</dbReference>
<evidence type="ECO:0000313" key="1">
    <source>
        <dbReference type="EMBL" id="MBK1868262.1"/>
    </source>
</evidence>
<proteinExistence type="predicted"/>